<evidence type="ECO:0000256" key="4">
    <source>
        <dbReference type="ARBA" id="ARBA00022723"/>
    </source>
</evidence>
<name>A0A381RJ63_9ZZZZ</name>
<dbReference type="PROSITE" id="PS51706">
    <property type="entry name" value="G_ENGB"/>
    <property type="match status" value="1"/>
</dbReference>
<evidence type="ECO:0000256" key="9">
    <source>
        <dbReference type="ARBA" id="ARBA00023306"/>
    </source>
</evidence>
<dbReference type="HAMAP" id="MF_00321">
    <property type="entry name" value="GTPase_EngB"/>
    <property type="match status" value="1"/>
</dbReference>
<evidence type="ECO:0000256" key="5">
    <source>
        <dbReference type="ARBA" id="ARBA00022741"/>
    </source>
</evidence>
<dbReference type="Gene3D" id="3.40.50.300">
    <property type="entry name" value="P-loop containing nucleotide triphosphate hydrolases"/>
    <property type="match status" value="1"/>
</dbReference>
<dbReference type="CDD" id="cd01876">
    <property type="entry name" value="YihA_EngB"/>
    <property type="match status" value="1"/>
</dbReference>
<evidence type="ECO:0000256" key="1">
    <source>
        <dbReference type="ARBA" id="ARBA00001946"/>
    </source>
</evidence>
<dbReference type="PANTHER" id="PTHR11649">
    <property type="entry name" value="MSS1/TRME-RELATED GTP-BINDING PROTEIN"/>
    <property type="match status" value="1"/>
</dbReference>
<proteinExistence type="inferred from homology"/>
<gene>
    <name evidence="11" type="ORF">METZ01_LOCUS44128</name>
</gene>
<evidence type="ECO:0000313" key="11">
    <source>
        <dbReference type="EMBL" id="SUZ91274.1"/>
    </source>
</evidence>
<dbReference type="AlphaFoldDB" id="A0A381RJ63"/>
<feature type="non-terminal residue" evidence="11">
    <location>
        <position position="189"/>
    </location>
</feature>
<feature type="domain" description="EngB-type G" evidence="10">
    <location>
        <begin position="23"/>
        <end position="189"/>
    </location>
</feature>
<keyword evidence="4" id="KW-0479">Metal-binding</keyword>
<dbReference type="Pfam" id="PF01926">
    <property type="entry name" value="MMR_HSR1"/>
    <property type="match status" value="1"/>
</dbReference>
<keyword evidence="8" id="KW-0717">Septation</keyword>
<dbReference type="GO" id="GO:0005525">
    <property type="term" value="F:GTP binding"/>
    <property type="evidence" value="ECO:0007669"/>
    <property type="project" value="UniProtKB-KW"/>
</dbReference>
<protein>
    <recommendedName>
        <fullName evidence="10">EngB-type G domain-containing protein</fullName>
    </recommendedName>
</protein>
<dbReference type="InterPro" id="IPR006073">
    <property type="entry name" value="GTP-bd"/>
</dbReference>
<keyword evidence="6" id="KW-0460">Magnesium</keyword>
<dbReference type="NCBIfam" id="TIGR03598">
    <property type="entry name" value="GTPase_YsxC"/>
    <property type="match status" value="1"/>
</dbReference>
<evidence type="ECO:0000259" key="10">
    <source>
        <dbReference type="PROSITE" id="PS51706"/>
    </source>
</evidence>
<feature type="non-terminal residue" evidence="11">
    <location>
        <position position="1"/>
    </location>
</feature>
<evidence type="ECO:0000256" key="3">
    <source>
        <dbReference type="ARBA" id="ARBA00022618"/>
    </source>
</evidence>
<comment type="cofactor">
    <cofactor evidence="1">
        <name>Mg(2+)</name>
        <dbReference type="ChEBI" id="CHEBI:18420"/>
    </cofactor>
</comment>
<comment type="similarity">
    <text evidence="2">Belongs to the TRAFAC class TrmE-Era-EngA-EngB-Septin-like GTPase superfamily. EngB GTPase family.</text>
</comment>
<dbReference type="GO" id="GO:0000917">
    <property type="term" value="P:division septum assembly"/>
    <property type="evidence" value="ECO:0007669"/>
    <property type="project" value="UniProtKB-KW"/>
</dbReference>
<evidence type="ECO:0000256" key="6">
    <source>
        <dbReference type="ARBA" id="ARBA00022842"/>
    </source>
</evidence>
<evidence type="ECO:0000256" key="7">
    <source>
        <dbReference type="ARBA" id="ARBA00023134"/>
    </source>
</evidence>
<dbReference type="EMBL" id="UINC01001962">
    <property type="protein sequence ID" value="SUZ91274.1"/>
    <property type="molecule type" value="Genomic_DNA"/>
</dbReference>
<dbReference type="GO" id="GO:0005829">
    <property type="term" value="C:cytosol"/>
    <property type="evidence" value="ECO:0007669"/>
    <property type="project" value="TreeGrafter"/>
</dbReference>
<keyword evidence="7" id="KW-0342">GTP-binding</keyword>
<dbReference type="InterPro" id="IPR027417">
    <property type="entry name" value="P-loop_NTPase"/>
</dbReference>
<dbReference type="GO" id="GO:0046872">
    <property type="term" value="F:metal ion binding"/>
    <property type="evidence" value="ECO:0007669"/>
    <property type="project" value="UniProtKB-KW"/>
</dbReference>
<keyword evidence="3" id="KW-0132">Cell division</keyword>
<sequence length="189" mass="21376">MLGFENIKFIKSANQVSQFPENSGNEIAFVGRSNAGKSTVLNVIFNRKNIAKTSKTPGRTQLVNFFKLDDDSCIVDLPGYGFANVSREKRKQWDRLISNYFKTRAALTGVFLVVDGRRGITDLDRVFIDFYLPLEKSLHVLINKSDKLNKSEQTLVLEQFESYLGEVATIQLFSGTKKMGIEIAQNRLI</sequence>
<evidence type="ECO:0000256" key="8">
    <source>
        <dbReference type="ARBA" id="ARBA00023210"/>
    </source>
</evidence>
<dbReference type="InterPro" id="IPR030393">
    <property type="entry name" value="G_ENGB_dom"/>
</dbReference>
<organism evidence="11">
    <name type="scientific">marine metagenome</name>
    <dbReference type="NCBI Taxonomy" id="408172"/>
    <lineage>
        <taxon>unclassified sequences</taxon>
        <taxon>metagenomes</taxon>
        <taxon>ecological metagenomes</taxon>
    </lineage>
</organism>
<reference evidence="11" key="1">
    <citation type="submission" date="2018-05" db="EMBL/GenBank/DDBJ databases">
        <authorList>
            <person name="Lanie J.A."/>
            <person name="Ng W.-L."/>
            <person name="Kazmierczak K.M."/>
            <person name="Andrzejewski T.M."/>
            <person name="Davidsen T.M."/>
            <person name="Wayne K.J."/>
            <person name="Tettelin H."/>
            <person name="Glass J.I."/>
            <person name="Rusch D."/>
            <person name="Podicherti R."/>
            <person name="Tsui H.-C.T."/>
            <person name="Winkler M.E."/>
        </authorList>
    </citation>
    <scope>NUCLEOTIDE SEQUENCE</scope>
</reference>
<evidence type="ECO:0000256" key="2">
    <source>
        <dbReference type="ARBA" id="ARBA00009638"/>
    </source>
</evidence>
<keyword evidence="9" id="KW-0131">Cell cycle</keyword>
<dbReference type="SUPFAM" id="SSF52540">
    <property type="entry name" value="P-loop containing nucleoside triphosphate hydrolases"/>
    <property type="match status" value="1"/>
</dbReference>
<accession>A0A381RJ63</accession>
<dbReference type="PANTHER" id="PTHR11649:SF13">
    <property type="entry name" value="ENGB-TYPE G DOMAIN-CONTAINING PROTEIN"/>
    <property type="match status" value="1"/>
</dbReference>
<dbReference type="InterPro" id="IPR019987">
    <property type="entry name" value="GTP-bd_ribosome_bio_YsxC"/>
</dbReference>
<keyword evidence="5" id="KW-0547">Nucleotide-binding</keyword>